<dbReference type="OrthoDB" id="16516at2759"/>
<dbReference type="PANTHER" id="PTHR12801">
    <property type="entry name" value="RNA EXONUCLEASE REXO1 / RECO3 FAMILY MEMBER-RELATED"/>
    <property type="match status" value="1"/>
</dbReference>
<dbReference type="GO" id="GO:0005634">
    <property type="term" value="C:nucleus"/>
    <property type="evidence" value="ECO:0007669"/>
    <property type="project" value="TreeGrafter"/>
</dbReference>
<evidence type="ECO:0000256" key="3">
    <source>
        <dbReference type="ARBA" id="ARBA00022839"/>
    </source>
</evidence>
<keyword evidence="1" id="KW-0540">Nuclease</keyword>
<dbReference type="Pfam" id="PF00929">
    <property type="entry name" value="RNase_T"/>
    <property type="match status" value="1"/>
</dbReference>
<dbReference type="SMART" id="SM00355">
    <property type="entry name" value="ZnF_C2H2"/>
    <property type="match status" value="2"/>
</dbReference>
<dbReference type="InterPro" id="IPR012337">
    <property type="entry name" value="RNaseH-like_sf"/>
</dbReference>
<evidence type="ECO:0000259" key="6">
    <source>
        <dbReference type="PROSITE" id="PS50157"/>
    </source>
</evidence>
<protein>
    <submittedName>
        <fullName evidence="7">Ribonuclease H-like domain-containing protein</fullName>
    </submittedName>
</protein>
<dbReference type="InterPro" id="IPR047021">
    <property type="entry name" value="REXO1/3/4-like"/>
</dbReference>
<dbReference type="GO" id="GO:0003676">
    <property type="term" value="F:nucleic acid binding"/>
    <property type="evidence" value="ECO:0007669"/>
    <property type="project" value="InterPro"/>
</dbReference>
<keyword evidence="4" id="KW-0862">Zinc</keyword>
<keyword evidence="8" id="KW-1185">Reference proteome</keyword>
<dbReference type="PANTHER" id="PTHR12801:SF114">
    <property type="entry name" value="EXONUCLEASE, PUTATIVE (AFU_ORTHOLOGUE AFUA_7G00870)-RELATED"/>
    <property type="match status" value="1"/>
</dbReference>
<dbReference type="CDD" id="cd06137">
    <property type="entry name" value="DEDDh_RNase"/>
    <property type="match status" value="1"/>
</dbReference>
<dbReference type="Proteomes" id="UP000325780">
    <property type="component" value="Unassembled WGS sequence"/>
</dbReference>
<dbReference type="PROSITE" id="PS00028">
    <property type="entry name" value="ZINC_FINGER_C2H2_1"/>
    <property type="match status" value="1"/>
</dbReference>
<sequence length="471" mass="52795">MPLSENPSLANQAPAKKFKCLRCKKNTFTTADALTNHQNALGHHHAACSVCQKEFGTEKALLDHRKTHGKRPVSKGATITASSVSSSSKNVELLRTNTTPRTAQAQISVAKEPELSTQASSLGKKTTTYSRQNFEHVTGVLSGPRLYYSGNFFMTLNASEQEFIHASLVMQCHSLDRLQQQGYIMPVLMDGKENPRKTTIARANFQEMPRPLLTIRQRRRAVVLDCEMVRVSKGRREVALLSAVDFLTGEVLINNYVQPTAKVTDWVSKVSGVTPAAMAEAVAKGEAFHGWPAARRALFNFIDSQTILIGHSLNYDLEVLGIYPLMVVDSAILASEAVFGGSKFKRLYGLKTLSEEFLQLNIQPDNRAHNCLEDTLTTRDVVLSYLWEPERWRVWAGDARAKHEALERQREARRRQRKKTKKQTAKAPARQGTDESEDFGYSDESETLRWSDIAEDCGWPHPDTGYDPWSD</sequence>
<reference evidence="7 8" key="1">
    <citation type="submission" date="2019-04" db="EMBL/GenBank/DDBJ databases">
        <title>Friends and foes A comparative genomics study of 23 Aspergillus species from section Flavi.</title>
        <authorList>
            <consortium name="DOE Joint Genome Institute"/>
            <person name="Kjaerbolling I."/>
            <person name="Vesth T."/>
            <person name="Frisvad J.C."/>
            <person name="Nybo J.L."/>
            <person name="Theobald S."/>
            <person name="Kildgaard S."/>
            <person name="Isbrandt T."/>
            <person name="Kuo A."/>
            <person name="Sato A."/>
            <person name="Lyhne E.K."/>
            <person name="Kogle M.E."/>
            <person name="Wiebenga A."/>
            <person name="Kun R.S."/>
            <person name="Lubbers R.J."/>
            <person name="Makela M.R."/>
            <person name="Barry K."/>
            <person name="Chovatia M."/>
            <person name="Clum A."/>
            <person name="Daum C."/>
            <person name="Haridas S."/>
            <person name="He G."/>
            <person name="LaButti K."/>
            <person name="Lipzen A."/>
            <person name="Mondo S."/>
            <person name="Riley R."/>
            <person name="Salamov A."/>
            <person name="Simmons B.A."/>
            <person name="Magnuson J.K."/>
            <person name="Henrissat B."/>
            <person name="Mortensen U.H."/>
            <person name="Larsen T.O."/>
            <person name="Devries R.P."/>
            <person name="Grigoriev I.V."/>
            <person name="Machida M."/>
            <person name="Baker S.E."/>
            <person name="Andersen M.R."/>
        </authorList>
    </citation>
    <scope>NUCLEOTIDE SEQUENCE [LARGE SCALE GENOMIC DNA]</scope>
    <source>
        <strain evidence="7 8">IBT 18842</strain>
    </source>
</reference>
<evidence type="ECO:0000256" key="5">
    <source>
        <dbReference type="SAM" id="MobiDB-lite"/>
    </source>
</evidence>
<evidence type="ECO:0000256" key="4">
    <source>
        <dbReference type="PROSITE-ProRule" id="PRU00042"/>
    </source>
</evidence>
<dbReference type="SUPFAM" id="SSF53098">
    <property type="entry name" value="Ribonuclease H-like"/>
    <property type="match status" value="1"/>
</dbReference>
<gene>
    <name evidence="7" type="ORF">BDV25DRAFT_156721</name>
</gene>
<keyword evidence="2" id="KW-0378">Hydrolase</keyword>
<feature type="compositionally biased region" description="Acidic residues" evidence="5">
    <location>
        <begin position="434"/>
        <end position="445"/>
    </location>
</feature>
<dbReference type="InterPro" id="IPR013087">
    <property type="entry name" value="Znf_C2H2_type"/>
</dbReference>
<dbReference type="AlphaFoldDB" id="A0A5N6TSG2"/>
<feature type="region of interest" description="Disordered" evidence="5">
    <location>
        <begin position="406"/>
        <end position="471"/>
    </location>
</feature>
<keyword evidence="3" id="KW-0269">Exonuclease</keyword>
<dbReference type="SMART" id="SM00479">
    <property type="entry name" value="EXOIII"/>
    <property type="match status" value="1"/>
</dbReference>
<dbReference type="InterPro" id="IPR013520">
    <property type="entry name" value="Ribonucl_H"/>
</dbReference>
<evidence type="ECO:0000313" key="8">
    <source>
        <dbReference type="Proteomes" id="UP000325780"/>
    </source>
</evidence>
<dbReference type="InterPro" id="IPR036397">
    <property type="entry name" value="RNaseH_sf"/>
</dbReference>
<name>A0A5N6TSG2_ASPAV</name>
<dbReference type="GO" id="GO:0008270">
    <property type="term" value="F:zinc ion binding"/>
    <property type="evidence" value="ECO:0007669"/>
    <property type="project" value="UniProtKB-KW"/>
</dbReference>
<evidence type="ECO:0000256" key="2">
    <source>
        <dbReference type="ARBA" id="ARBA00022801"/>
    </source>
</evidence>
<dbReference type="Gene3D" id="3.30.160.60">
    <property type="entry name" value="Classic Zinc Finger"/>
    <property type="match status" value="1"/>
</dbReference>
<evidence type="ECO:0000313" key="7">
    <source>
        <dbReference type="EMBL" id="KAE8149230.1"/>
    </source>
</evidence>
<organism evidence="7 8">
    <name type="scientific">Aspergillus avenaceus</name>
    <dbReference type="NCBI Taxonomy" id="36643"/>
    <lineage>
        <taxon>Eukaryota</taxon>
        <taxon>Fungi</taxon>
        <taxon>Dikarya</taxon>
        <taxon>Ascomycota</taxon>
        <taxon>Pezizomycotina</taxon>
        <taxon>Eurotiomycetes</taxon>
        <taxon>Eurotiomycetidae</taxon>
        <taxon>Eurotiales</taxon>
        <taxon>Aspergillaceae</taxon>
        <taxon>Aspergillus</taxon>
        <taxon>Aspergillus subgen. Circumdati</taxon>
    </lineage>
</organism>
<dbReference type="GO" id="GO:0000027">
    <property type="term" value="P:ribosomal large subunit assembly"/>
    <property type="evidence" value="ECO:0007669"/>
    <property type="project" value="TreeGrafter"/>
</dbReference>
<evidence type="ECO:0000256" key="1">
    <source>
        <dbReference type="ARBA" id="ARBA00022722"/>
    </source>
</evidence>
<dbReference type="Gene3D" id="3.30.420.10">
    <property type="entry name" value="Ribonuclease H-like superfamily/Ribonuclease H"/>
    <property type="match status" value="1"/>
</dbReference>
<proteinExistence type="predicted"/>
<accession>A0A5N6TSG2</accession>
<dbReference type="PROSITE" id="PS50157">
    <property type="entry name" value="ZINC_FINGER_C2H2_2"/>
    <property type="match status" value="1"/>
</dbReference>
<keyword evidence="4" id="KW-0479">Metal-binding</keyword>
<feature type="compositionally biased region" description="Basic residues" evidence="5">
    <location>
        <begin position="411"/>
        <end position="424"/>
    </location>
</feature>
<feature type="domain" description="C2H2-type" evidence="6">
    <location>
        <begin position="46"/>
        <end position="68"/>
    </location>
</feature>
<dbReference type="GO" id="GO:0006364">
    <property type="term" value="P:rRNA processing"/>
    <property type="evidence" value="ECO:0007669"/>
    <property type="project" value="TreeGrafter"/>
</dbReference>
<keyword evidence="4" id="KW-0863">Zinc-finger</keyword>
<dbReference type="EMBL" id="ML742130">
    <property type="protein sequence ID" value="KAE8149230.1"/>
    <property type="molecule type" value="Genomic_DNA"/>
</dbReference>
<dbReference type="GO" id="GO:0004527">
    <property type="term" value="F:exonuclease activity"/>
    <property type="evidence" value="ECO:0007669"/>
    <property type="project" value="UniProtKB-KW"/>
</dbReference>